<keyword evidence="4 12" id="KW-0479">Metal-binding</keyword>
<dbReference type="GO" id="GO:0016887">
    <property type="term" value="F:ATP hydrolysis activity"/>
    <property type="evidence" value="ECO:0007669"/>
    <property type="project" value="InterPro"/>
</dbReference>
<dbReference type="EC" id="7.2.2.12" evidence="10"/>
<evidence type="ECO:0000256" key="12">
    <source>
        <dbReference type="RuleBase" id="RU362081"/>
    </source>
</evidence>
<name>A0A4R1NCE9_9GAMM</name>
<dbReference type="GO" id="GO:0005524">
    <property type="term" value="F:ATP binding"/>
    <property type="evidence" value="ECO:0007669"/>
    <property type="project" value="UniProtKB-UniRule"/>
</dbReference>
<evidence type="ECO:0000256" key="2">
    <source>
        <dbReference type="ARBA" id="ARBA00006024"/>
    </source>
</evidence>
<comment type="catalytic activity">
    <reaction evidence="11">
        <text>Zn(2+)(in) + ATP + H2O = Zn(2+)(out) + ADP + phosphate + H(+)</text>
        <dbReference type="Rhea" id="RHEA:20621"/>
        <dbReference type="ChEBI" id="CHEBI:15377"/>
        <dbReference type="ChEBI" id="CHEBI:15378"/>
        <dbReference type="ChEBI" id="CHEBI:29105"/>
        <dbReference type="ChEBI" id="CHEBI:30616"/>
        <dbReference type="ChEBI" id="CHEBI:43474"/>
        <dbReference type="ChEBI" id="CHEBI:456216"/>
        <dbReference type="EC" id="7.2.2.12"/>
    </reaction>
</comment>
<dbReference type="PANTHER" id="PTHR48085">
    <property type="entry name" value="CADMIUM/ZINC-TRANSPORTING ATPASE HMA2-RELATED"/>
    <property type="match status" value="1"/>
</dbReference>
<evidence type="ECO:0000256" key="10">
    <source>
        <dbReference type="ARBA" id="ARBA00039097"/>
    </source>
</evidence>
<keyword evidence="3 12" id="KW-0812">Transmembrane</keyword>
<accession>A0A4R1NCE9</accession>
<dbReference type="PROSITE" id="PS50846">
    <property type="entry name" value="HMA_2"/>
    <property type="match status" value="1"/>
</dbReference>
<evidence type="ECO:0000256" key="6">
    <source>
        <dbReference type="ARBA" id="ARBA00022840"/>
    </source>
</evidence>
<evidence type="ECO:0000256" key="3">
    <source>
        <dbReference type="ARBA" id="ARBA00022692"/>
    </source>
</evidence>
<evidence type="ECO:0000256" key="9">
    <source>
        <dbReference type="ARBA" id="ARBA00023136"/>
    </source>
</evidence>
<proteinExistence type="inferred from homology"/>
<dbReference type="AlphaFoldDB" id="A0A4R1NCE9"/>
<dbReference type="InterPro" id="IPR006121">
    <property type="entry name" value="HMA_dom"/>
</dbReference>
<keyword evidence="5 12" id="KW-0547">Nucleotide-binding</keyword>
<dbReference type="SUPFAM" id="SSF81665">
    <property type="entry name" value="Calcium ATPase, transmembrane domain M"/>
    <property type="match status" value="1"/>
</dbReference>
<dbReference type="Pfam" id="PF00702">
    <property type="entry name" value="Hydrolase"/>
    <property type="match status" value="1"/>
</dbReference>
<organism evidence="14 15">
    <name type="scientific">Sodalis ligni</name>
    <dbReference type="NCBI Taxonomy" id="2697027"/>
    <lineage>
        <taxon>Bacteria</taxon>
        <taxon>Pseudomonadati</taxon>
        <taxon>Pseudomonadota</taxon>
        <taxon>Gammaproteobacteria</taxon>
        <taxon>Enterobacterales</taxon>
        <taxon>Bruguierivoracaceae</taxon>
        <taxon>Sodalis</taxon>
    </lineage>
</organism>
<protein>
    <recommendedName>
        <fullName evidence="10">P-type Zn(2+) transporter</fullName>
        <ecNumber evidence="10">7.2.2.12</ecNumber>
    </recommendedName>
</protein>
<evidence type="ECO:0000256" key="8">
    <source>
        <dbReference type="ARBA" id="ARBA00022989"/>
    </source>
</evidence>
<dbReference type="Pfam" id="PF00122">
    <property type="entry name" value="E1-E2_ATPase"/>
    <property type="match status" value="1"/>
</dbReference>
<reference evidence="14 15" key="1">
    <citation type="submission" date="2019-02" db="EMBL/GenBank/DDBJ databases">
        <title>Investigation of anaerobic lignin degradation for improved lignocellulosic biofuels.</title>
        <authorList>
            <person name="Deangelis K."/>
        </authorList>
    </citation>
    <scope>NUCLEOTIDE SEQUENCE [LARGE SCALE GENOMIC DNA]</scope>
    <source>
        <strain evidence="14 15">159R</strain>
    </source>
</reference>
<sequence length="763" mass="79621">MAFQRITPITTPPDCCHARVSGRGNAIESPAEGNKLYPRPCCGAEAAHPMAPGRAALGATGLPTGVRLSRLYIDQMDCPTEEGMIRKKLGGMSAVRDMEFNLMQRVLTVMHEDDALPAVEAAIRELGMDSRPVADAAAGAAGNAPEPAAKPWWPLALAGVAALCAEGVHWAGWPVWIGAALALAAIAIGGLGTYKKGWIALRHGNLNINALMSIAVTGALLIGQWPEAAMVMVLFALAELIEAKSLDRARNAIRGLVQLTPELATVRQPDGGWADVFAGDIEPGRIVRVKPGERIALDGIITDGQSSVDQAPITGESLPVDKTAGDTVFAGTINGAGAFEFRVTAAAAHSTLARIIHAVEEAQGARAPTARFIDRFARIYTPAVFVIALAVAVLAPLLSGGGWYEWAYRALVMLVIACPCALVISTPVTIVGGLGAAARNGILIKGGAYLEEGHKLAWLALDKTGTITHGKPALTDTVVLTQDAGLDPVRIAIAIAARSDHPVSRAVAAGRPIDGALPEVTAFGALPGRGVRGTVDGVSYQFGNHRLIHELGVCSADLEARLGELEAQGKTVVLLSDGKRVLALFAVADTVKDSSRAAIRALHELGIKTLMLTGDNIHTARAIAGQVGIDDVLGDQLPEDKLRAVAEYGRRGKVGMVGDGINDAPALARADIGFAMGAAGTDTAIETADVALMDDDLNKIVRFVRLSRATRTVLVQNIALALGIKAVFLALAMLGMATMWMAVFADMGASLLVVANGLRLTRG</sequence>
<dbReference type="GO" id="GO:0046872">
    <property type="term" value="F:metal ion binding"/>
    <property type="evidence" value="ECO:0007669"/>
    <property type="project" value="UniProtKB-KW"/>
</dbReference>
<evidence type="ECO:0000256" key="5">
    <source>
        <dbReference type="ARBA" id="ARBA00022741"/>
    </source>
</evidence>
<evidence type="ECO:0000313" key="14">
    <source>
        <dbReference type="EMBL" id="TCL03261.1"/>
    </source>
</evidence>
<keyword evidence="12" id="KW-1003">Cell membrane</keyword>
<dbReference type="InterPro" id="IPR018303">
    <property type="entry name" value="ATPase_P-typ_P_site"/>
</dbReference>
<evidence type="ECO:0000259" key="13">
    <source>
        <dbReference type="PROSITE" id="PS50846"/>
    </source>
</evidence>
<dbReference type="GO" id="GO:0005886">
    <property type="term" value="C:plasma membrane"/>
    <property type="evidence" value="ECO:0007669"/>
    <property type="project" value="UniProtKB-SubCell"/>
</dbReference>
<comment type="caution">
    <text evidence="14">The sequence shown here is derived from an EMBL/GenBank/DDBJ whole genome shotgun (WGS) entry which is preliminary data.</text>
</comment>
<keyword evidence="6 12" id="KW-0067">ATP-binding</keyword>
<evidence type="ECO:0000256" key="11">
    <source>
        <dbReference type="ARBA" id="ARBA00047308"/>
    </source>
</evidence>
<feature type="domain" description="HMA" evidence="13">
    <location>
        <begin position="67"/>
        <end position="131"/>
    </location>
</feature>
<dbReference type="InterPro" id="IPR001757">
    <property type="entry name" value="P_typ_ATPase"/>
</dbReference>
<dbReference type="Gene3D" id="3.40.1110.10">
    <property type="entry name" value="Calcium-transporting ATPase, cytoplasmic domain N"/>
    <property type="match status" value="1"/>
</dbReference>
<dbReference type="InterPro" id="IPR044492">
    <property type="entry name" value="P_typ_ATPase_HD_dom"/>
</dbReference>
<dbReference type="InterPro" id="IPR023298">
    <property type="entry name" value="ATPase_P-typ_TM_dom_sf"/>
</dbReference>
<dbReference type="NCBIfam" id="TIGR01525">
    <property type="entry name" value="ATPase-IB_hvy"/>
    <property type="match status" value="1"/>
</dbReference>
<evidence type="ECO:0000256" key="1">
    <source>
        <dbReference type="ARBA" id="ARBA00004141"/>
    </source>
</evidence>
<dbReference type="InterPro" id="IPR027256">
    <property type="entry name" value="P-typ_ATPase_IB"/>
</dbReference>
<evidence type="ECO:0000313" key="15">
    <source>
        <dbReference type="Proteomes" id="UP000294555"/>
    </source>
</evidence>
<dbReference type="Gene3D" id="3.40.50.1000">
    <property type="entry name" value="HAD superfamily/HAD-like"/>
    <property type="match status" value="1"/>
</dbReference>
<dbReference type="PANTHER" id="PTHR48085:SF5">
    <property type="entry name" value="CADMIUM_ZINC-TRANSPORTING ATPASE HMA4-RELATED"/>
    <property type="match status" value="1"/>
</dbReference>
<gene>
    <name evidence="14" type="ORF">EZJ58_1322</name>
</gene>
<feature type="transmembrane region" description="Helical" evidence="12">
    <location>
        <begin position="739"/>
        <end position="758"/>
    </location>
</feature>
<dbReference type="Gene3D" id="2.70.150.10">
    <property type="entry name" value="Calcium-transporting ATPase, cytoplasmic transduction domain A"/>
    <property type="match status" value="1"/>
</dbReference>
<feature type="transmembrane region" description="Helical" evidence="12">
    <location>
        <begin position="173"/>
        <end position="194"/>
    </location>
</feature>
<feature type="transmembrane region" description="Helical" evidence="12">
    <location>
        <begin position="379"/>
        <end position="398"/>
    </location>
</feature>
<feature type="transmembrane region" description="Helical" evidence="12">
    <location>
        <begin position="410"/>
        <end position="437"/>
    </location>
</feature>
<dbReference type="EMBL" id="SJOI01000001">
    <property type="protein sequence ID" value="TCL03261.1"/>
    <property type="molecule type" value="Genomic_DNA"/>
</dbReference>
<dbReference type="GO" id="GO:0016463">
    <property type="term" value="F:P-type zinc transporter activity"/>
    <property type="evidence" value="ECO:0007669"/>
    <property type="project" value="UniProtKB-EC"/>
</dbReference>
<dbReference type="GO" id="GO:0015086">
    <property type="term" value="F:cadmium ion transmembrane transporter activity"/>
    <property type="evidence" value="ECO:0007669"/>
    <property type="project" value="TreeGrafter"/>
</dbReference>
<comment type="subcellular location">
    <subcellularLocation>
        <location evidence="12">Cell membrane</location>
    </subcellularLocation>
    <subcellularLocation>
        <location evidence="1">Membrane</location>
        <topology evidence="1">Multi-pass membrane protein</topology>
    </subcellularLocation>
</comment>
<dbReference type="InterPro" id="IPR023299">
    <property type="entry name" value="ATPase_P-typ_cyto_dom_N"/>
</dbReference>
<dbReference type="PRINTS" id="PR00941">
    <property type="entry name" value="CDATPASE"/>
</dbReference>
<dbReference type="SUPFAM" id="SSF55008">
    <property type="entry name" value="HMA, heavy metal-associated domain"/>
    <property type="match status" value="1"/>
</dbReference>
<dbReference type="SFLD" id="SFLDS00003">
    <property type="entry name" value="Haloacid_Dehalogenase"/>
    <property type="match status" value="1"/>
</dbReference>
<feature type="transmembrane region" description="Helical" evidence="12">
    <location>
        <begin position="712"/>
        <end position="733"/>
    </location>
</feature>
<dbReference type="InterPro" id="IPR059000">
    <property type="entry name" value="ATPase_P-type_domA"/>
</dbReference>
<dbReference type="InterPro" id="IPR051014">
    <property type="entry name" value="Cation_Transport_ATPase_IB"/>
</dbReference>
<dbReference type="SUPFAM" id="SSF56784">
    <property type="entry name" value="HAD-like"/>
    <property type="match status" value="1"/>
</dbReference>
<dbReference type="InterPro" id="IPR036163">
    <property type="entry name" value="HMA_dom_sf"/>
</dbReference>
<dbReference type="SUPFAM" id="SSF81653">
    <property type="entry name" value="Calcium ATPase, transduction domain A"/>
    <property type="match status" value="1"/>
</dbReference>
<keyword evidence="15" id="KW-1185">Reference proteome</keyword>
<dbReference type="NCBIfam" id="TIGR01511">
    <property type="entry name" value="ATPase-IB1_Cu"/>
    <property type="match status" value="1"/>
</dbReference>
<keyword evidence="7" id="KW-1278">Translocase</keyword>
<dbReference type="PROSITE" id="PS00154">
    <property type="entry name" value="ATPASE_E1_E2"/>
    <property type="match status" value="1"/>
</dbReference>
<comment type="similarity">
    <text evidence="2 12">Belongs to the cation transport ATPase (P-type) (TC 3.A.3) family. Type IB subfamily.</text>
</comment>
<dbReference type="NCBIfam" id="TIGR01494">
    <property type="entry name" value="ATPase_P-type"/>
    <property type="match status" value="2"/>
</dbReference>
<dbReference type="InterPro" id="IPR008250">
    <property type="entry name" value="ATPase_P-typ_transduc_dom_A_sf"/>
</dbReference>
<keyword evidence="9 12" id="KW-0472">Membrane</keyword>
<dbReference type="SFLD" id="SFLDF00027">
    <property type="entry name" value="p-type_atpase"/>
    <property type="match status" value="1"/>
</dbReference>
<keyword evidence="8 12" id="KW-1133">Transmembrane helix</keyword>
<dbReference type="FunFam" id="2.70.150.10:FF:000002">
    <property type="entry name" value="Copper-transporting ATPase 1, putative"/>
    <property type="match status" value="1"/>
</dbReference>
<dbReference type="InterPro" id="IPR036412">
    <property type="entry name" value="HAD-like_sf"/>
</dbReference>
<evidence type="ECO:0000256" key="4">
    <source>
        <dbReference type="ARBA" id="ARBA00022723"/>
    </source>
</evidence>
<evidence type="ECO:0000256" key="7">
    <source>
        <dbReference type="ARBA" id="ARBA00022967"/>
    </source>
</evidence>
<dbReference type="Proteomes" id="UP000294555">
    <property type="component" value="Unassembled WGS sequence"/>
</dbReference>
<dbReference type="SFLD" id="SFLDG00002">
    <property type="entry name" value="C1.7:_P-type_atpase_like"/>
    <property type="match status" value="1"/>
</dbReference>
<dbReference type="PRINTS" id="PR00119">
    <property type="entry name" value="CATATPASE"/>
</dbReference>
<dbReference type="InterPro" id="IPR023214">
    <property type="entry name" value="HAD_sf"/>
</dbReference>